<dbReference type="PANTHER" id="PTHR16057">
    <property type="entry name" value="WINS1, 2 PROTEIN"/>
    <property type="match status" value="1"/>
</dbReference>
<dbReference type="InterPro" id="IPR016024">
    <property type="entry name" value="ARM-type_fold"/>
</dbReference>
<keyword evidence="3" id="KW-1185">Reference proteome</keyword>
<dbReference type="InterPro" id="IPR024875">
    <property type="entry name" value="Protein_Lines"/>
</dbReference>
<gene>
    <name evidence="2" type="ORF">K7432_009659</name>
</gene>
<dbReference type="EMBL" id="JASJQH010007487">
    <property type="protein sequence ID" value="KAK9708399.1"/>
    <property type="molecule type" value="Genomic_DNA"/>
</dbReference>
<dbReference type="InterPro" id="IPR032794">
    <property type="entry name" value="LINES_N"/>
</dbReference>
<dbReference type="Pfam" id="PF14694">
    <property type="entry name" value="LINES_N"/>
    <property type="match status" value="1"/>
</dbReference>
<organism evidence="2 3">
    <name type="scientific">Basidiobolus ranarum</name>
    <dbReference type="NCBI Taxonomy" id="34480"/>
    <lineage>
        <taxon>Eukaryota</taxon>
        <taxon>Fungi</taxon>
        <taxon>Fungi incertae sedis</taxon>
        <taxon>Zoopagomycota</taxon>
        <taxon>Entomophthoromycotina</taxon>
        <taxon>Basidiobolomycetes</taxon>
        <taxon>Basidiobolales</taxon>
        <taxon>Basidiobolaceae</taxon>
        <taxon>Basidiobolus</taxon>
    </lineage>
</organism>
<proteinExistence type="predicted"/>
<evidence type="ECO:0000313" key="2">
    <source>
        <dbReference type="EMBL" id="KAK9708399.1"/>
    </source>
</evidence>
<dbReference type="PANTHER" id="PTHR16057:SF1">
    <property type="entry name" value="PROTEIN LINES HOMOLOG 1"/>
    <property type="match status" value="1"/>
</dbReference>
<name>A0ABR2VWU3_9FUNG</name>
<evidence type="ECO:0000259" key="1">
    <source>
        <dbReference type="Pfam" id="PF14694"/>
    </source>
</evidence>
<accession>A0ABR2VWU3</accession>
<comment type="caution">
    <text evidence="2">The sequence shown here is derived from an EMBL/GenBank/DDBJ whole genome shotgun (WGS) entry which is preliminary data.</text>
</comment>
<feature type="domain" description="Protein Lines N-terminal" evidence="1">
    <location>
        <begin position="365"/>
        <end position="404"/>
    </location>
</feature>
<sequence>MEDELIEDSLPTSLSINTLLRDLRCSNDRFEMFRICAELSREIESISEQDENPQYLDDALNILIRMLDDSTEEERMSKETSFFCITIIEVLRKLLKKYRKKVKSANLKSRFSELIFNLSTLLKEHQIVYKITQLQEKTPHTLQTEYLSLLIDIIKVWKLGEPMDDEFDDFVECMSDNIVELARNIGSAQISVVRKCLQLTHLLLKWNPDHELIDSILCQLRSYGEFLFEIGKDGGLDKVFDPDMTNFYHHTRTDLQHQFDAESIKLYIKIHVEALFQVLDDVANERMNTTTEMLMLDRLQQYSPMYQAILQDPDFTTKLFRTFGNDDSDTIWILFTFQRYQSIRTSLTIQWREFLNKITPNVTIHGVALKFFETLAYDYEILLDFLISAETCELFLTFLVRYLKSFLVPDCFIEFIETVDGDALVQIHSMIENLEASIKSSLKSNVFPYNATPLVNRLTAVRKLIYAELKK</sequence>
<dbReference type="Proteomes" id="UP001479436">
    <property type="component" value="Unassembled WGS sequence"/>
</dbReference>
<evidence type="ECO:0000313" key="3">
    <source>
        <dbReference type="Proteomes" id="UP001479436"/>
    </source>
</evidence>
<dbReference type="SUPFAM" id="SSF48371">
    <property type="entry name" value="ARM repeat"/>
    <property type="match status" value="1"/>
</dbReference>
<protein>
    <recommendedName>
        <fullName evidence="1">Protein Lines N-terminal domain-containing protein</fullName>
    </recommendedName>
</protein>
<reference evidence="2 3" key="1">
    <citation type="submission" date="2023-04" db="EMBL/GenBank/DDBJ databases">
        <title>Genome of Basidiobolus ranarum AG-B5.</title>
        <authorList>
            <person name="Stajich J.E."/>
            <person name="Carter-House D."/>
            <person name="Gryganskyi A."/>
        </authorList>
    </citation>
    <scope>NUCLEOTIDE SEQUENCE [LARGE SCALE GENOMIC DNA]</scope>
    <source>
        <strain evidence="2 3">AG-B5</strain>
    </source>
</reference>